<dbReference type="PANTHER" id="PTHR37422:SF13">
    <property type="entry name" value="LIPOPOLYSACCHARIDE BIOSYNTHESIS PROTEIN PA4999-RELATED"/>
    <property type="match status" value="1"/>
</dbReference>
<comment type="subcellular location">
    <subcellularLocation>
        <location evidence="1">Membrane</location>
        <topology evidence="1">Multi-pass membrane protein</topology>
    </subcellularLocation>
</comment>
<keyword evidence="2 5" id="KW-0812">Transmembrane</keyword>
<feature type="transmembrane region" description="Helical" evidence="5">
    <location>
        <begin position="63"/>
        <end position="81"/>
    </location>
</feature>
<dbReference type="InterPro" id="IPR007016">
    <property type="entry name" value="O-antigen_ligase-rel_domated"/>
</dbReference>
<accession>N0B285</accession>
<dbReference type="PANTHER" id="PTHR37422">
    <property type="entry name" value="TEICHURONIC ACID BIOSYNTHESIS PROTEIN TUAE"/>
    <property type="match status" value="1"/>
</dbReference>
<keyword evidence="4 5" id="KW-0472">Membrane</keyword>
<sequence>MTNILYIAALAIFLTRSSLDNVLEIVQINVGAGNTFTPGAAVNALLIAITTVLALCHPDRVSWRVQTGWIVFLVFCTIMSLRTPDPIGVARLMLVLFSYQCAFMLPFFFIRTVHGVKPFINIILYSSIVPSLVAAAQILGALPSNIDGRIASTFTHPNIFAFYLLVVGAAIAYRFASPAFHDSTPKRVVLIAYSGLLCVFLLTTQTRSAWFAATLLLFSYAVFIRPQALLSLVALPFVVLLSPSIQERLLNIMEPAEYVGNGVILNSYDWRRRLWHDAFTWIDQSPLAGHGGLGSFFTQSPNFFTLETVSVYAHNVFIQLAFEVGYIGAALFFVIFAQKAWTFISMFKIDRPASVIGITYCAAYLAVSYSDNMLYYLASNWYAFAFLGALIASGRSYAASEDLRFRRSLFPRSKKYRSQVARVSGWSASGQNTANARPAG</sequence>
<feature type="transmembrane region" description="Helical" evidence="5">
    <location>
        <begin position="316"/>
        <end position="337"/>
    </location>
</feature>
<dbReference type="EMBL" id="CP005587">
    <property type="protein sequence ID" value="AGK57599.1"/>
    <property type="molecule type" value="Genomic_DNA"/>
</dbReference>
<feature type="domain" description="O-antigen ligase-related" evidence="6">
    <location>
        <begin position="195"/>
        <end position="333"/>
    </location>
</feature>
<feature type="transmembrane region" description="Helical" evidence="5">
    <location>
        <begin position="229"/>
        <end position="245"/>
    </location>
</feature>
<dbReference type="KEGG" id="hdt:HYPDE_29623"/>
<organism evidence="7 8">
    <name type="scientific">Hyphomicrobium denitrificans 1NES1</name>
    <dbReference type="NCBI Taxonomy" id="670307"/>
    <lineage>
        <taxon>Bacteria</taxon>
        <taxon>Pseudomonadati</taxon>
        <taxon>Pseudomonadota</taxon>
        <taxon>Alphaproteobacteria</taxon>
        <taxon>Hyphomicrobiales</taxon>
        <taxon>Hyphomicrobiaceae</taxon>
        <taxon>Hyphomicrobium</taxon>
    </lineage>
</organism>
<dbReference type="STRING" id="670307.HYPDE_29623"/>
<dbReference type="InterPro" id="IPR051533">
    <property type="entry name" value="WaaL-like"/>
</dbReference>
<feature type="transmembrane region" description="Helical" evidence="5">
    <location>
        <begin position="349"/>
        <end position="369"/>
    </location>
</feature>
<name>N0B285_9HYPH</name>
<reference evidence="7 8" key="1">
    <citation type="journal article" date="2013" name="Genome Announc.">
        <title>Genome sequences for three denitrifying bacterial strains isolated from a uranium- and nitrate-contaminated subsurface environment.</title>
        <authorList>
            <person name="Venkatramanan R."/>
            <person name="Prakash O."/>
            <person name="Woyke T."/>
            <person name="Chain P."/>
            <person name="Goodwin L.A."/>
            <person name="Watson D."/>
            <person name="Brooks S."/>
            <person name="Kostka J.E."/>
            <person name="Green S.J."/>
        </authorList>
    </citation>
    <scope>NUCLEOTIDE SEQUENCE [LARGE SCALE GENOMIC DNA]</scope>
    <source>
        <strain evidence="7 8">1NES1</strain>
    </source>
</reference>
<feature type="transmembrane region" description="Helical" evidence="5">
    <location>
        <begin position="188"/>
        <end position="203"/>
    </location>
</feature>
<evidence type="ECO:0000313" key="7">
    <source>
        <dbReference type="EMBL" id="AGK57599.1"/>
    </source>
</evidence>
<protein>
    <submittedName>
        <fullName evidence="7">Cholera toxin secretion EpsM protein</fullName>
    </submittedName>
</protein>
<dbReference type="RefSeq" id="WP_015597634.1">
    <property type="nucleotide sequence ID" value="NC_021172.1"/>
</dbReference>
<evidence type="ECO:0000256" key="2">
    <source>
        <dbReference type="ARBA" id="ARBA00022692"/>
    </source>
</evidence>
<feature type="transmembrane region" description="Helical" evidence="5">
    <location>
        <begin position="35"/>
        <end position="56"/>
    </location>
</feature>
<dbReference type="Pfam" id="PF04932">
    <property type="entry name" value="Wzy_C"/>
    <property type="match status" value="1"/>
</dbReference>
<keyword evidence="3 5" id="KW-1133">Transmembrane helix</keyword>
<evidence type="ECO:0000256" key="3">
    <source>
        <dbReference type="ARBA" id="ARBA00022989"/>
    </source>
</evidence>
<gene>
    <name evidence="7" type="ORF">HYPDE_29623</name>
</gene>
<proteinExistence type="predicted"/>
<dbReference type="AlphaFoldDB" id="N0B285"/>
<evidence type="ECO:0000256" key="4">
    <source>
        <dbReference type="ARBA" id="ARBA00023136"/>
    </source>
</evidence>
<feature type="transmembrane region" description="Helical" evidence="5">
    <location>
        <begin position="87"/>
        <end position="110"/>
    </location>
</feature>
<evidence type="ECO:0000256" key="1">
    <source>
        <dbReference type="ARBA" id="ARBA00004141"/>
    </source>
</evidence>
<feature type="transmembrane region" description="Helical" evidence="5">
    <location>
        <begin position="381"/>
        <end position="398"/>
    </location>
</feature>
<dbReference type="Proteomes" id="UP000005952">
    <property type="component" value="Chromosome"/>
</dbReference>
<feature type="transmembrane region" description="Helical" evidence="5">
    <location>
        <begin position="159"/>
        <end position="176"/>
    </location>
</feature>
<dbReference type="HOGENOM" id="CLU_048534_0_0_5"/>
<evidence type="ECO:0000259" key="6">
    <source>
        <dbReference type="Pfam" id="PF04932"/>
    </source>
</evidence>
<dbReference type="eggNOG" id="COG3307">
    <property type="taxonomic scope" value="Bacteria"/>
</dbReference>
<evidence type="ECO:0000256" key="5">
    <source>
        <dbReference type="SAM" id="Phobius"/>
    </source>
</evidence>
<keyword evidence="8" id="KW-1185">Reference proteome</keyword>
<feature type="transmembrane region" description="Helical" evidence="5">
    <location>
        <begin position="122"/>
        <end position="139"/>
    </location>
</feature>
<dbReference type="GO" id="GO:0016020">
    <property type="term" value="C:membrane"/>
    <property type="evidence" value="ECO:0007669"/>
    <property type="project" value="UniProtKB-SubCell"/>
</dbReference>
<evidence type="ECO:0000313" key="8">
    <source>
        <dbReference type="Proteomes" id="UP000005952"/>
    </source>
</evidence>